<gene>
    <name evidence="2" type="ORF">O159_25090</name>
</gene>
<reference evidence="2 3" key="1">
    <citation type="journal article" date="2013" name="Genome Announc.">
        <title>Complete Genome Sequence of Leifsonia xyli subsp. cynodontis Strain DSM46306, a Gram-Positive Bacterial Pathogen of Grasses.</title>
        <authorList>
            <person name="Monteiro-Vitorello C.B."/>
            <person name="Zerillo M.M."/>
            <person name="Van Sluys M.A."/>
            <person name="Camargo L.E."/>
            <person name="Kitajima J.P."/>
        </authorList>
    </citation>
    <scope>NUCLEOTIDE SEQUENCE [LARGE SCALE GENOMIC DNA]</scope>
    <source>
        <strain evidence="2 3">DSM 46306</strain>
    </source>
</reference>
<feature type="domain" description="HTH cro/C1-type" evidence="1">
    <location>
        <begin position="24"/>
        <end position="77"/>
    </location>
</feature>
<dbReference type="Pfam" id="PF13443">
    <property type="entry name" value="HTH_26"/>
    <property type="match status" value="1"/>
</dbReference>
<evidence type="ECO:0000313" key="2">
    <source>
        <dbReference type="EMBL" id="AGW42443.1"/>
    </source>
</evidence>
<evidence type="ECO:0000313" key="3">
    <source>
        <dbReference type="Proteomes" id="UP000016743"/>
    </source>
</evidence>
<dbReference type="STRING" id="1389489.O159_25090"/>
<evidence type="ECO:0000259" key="1">
    <source>
        <dbReference type="Pfam" id="PF13443"/>
    </source>
</evidence>
<dbReference type="PATRIC" id="fig|1389489.3.peg.2407"/>
<keyword evidence="3" id="KW-1185">Reference proteome</keyword>
<dbReference type="HOGENOM" id="CLU_2233161_0_0_11"/>
<dbReference type="EMBL" id="CP006734">
    <property type="protein sequence ID" value="AGW42443.1"/>
    <property type="molecule type" value="Genomic_DNA"/>
</dbReference>
<dbReference type="InterPro" id="IPR001387">
    <property type="entry name" value="Cro/C1-type_HTH"/>
</dbReference>
<dbReference type="RefSeq" id="WP_021755915.1">
    <property type="nucleotide sequence ID" value="NC_022438.1"/>
</dbReference>
<dbReference type="SUPFAM" id="SSF47413">
    <property type="entry name" value="lambda repressor-like DNA-binding domains"/>
    <property type="match status" value="1"/>
</dbReference>
<dbReference type="InterPro" id="IPR010982">
    <property type="entry name" value="Lambda_DNA-bd_dom_sf"/>
</dbReference>
<dbReference type="AlphaFoldDB" id="U3PFM1"/>
<dbReference type="KEGG" id="lxy:O159_25090"/>
<dbReference type="GO" id="GO:0003677">
    <property type="term" value="F:DNA binding"/>
    <property type="evidence" value="ECO:0007669"/>
    <property type="project" value="InterPro"/>
</dbReference>
<sequence length="105" mass="11761">MFIFDHDLASYLDRAIAAELTAELTDAGLNAVDLVKTTGLKKDTVYRILNSRRSCTMVEFMTICSAIPADPYELIEAVVVRARRIRRAVIERAHDIDQGIVEHLG</sequence>
<organism evidence="2 3">
    <name type="scientific">Leifsonia xyli subsp. cynodontis DSM 46306</name>
    <dbReference type="NCBI Taxonomy" id="1389489"/>
    <lineage>
        <taxon>Bacteria</taxon>
        <taxon>Bacillati</taxon>
        <taxon>Actinomycetota</taxon>
        <taxon>Actinomycetes</taxon>
        <taxon>Micrococcales</taxon>
        <taxon>Microbacteriaceae</taxon>
        <taxon>Leifsonia</taxon>
    </lineage>
</organism>
<dbReference type="Proteomes" id="UP000016743">
    <property type="component" value="Chromosome"/>
</dbReference>
<proteinExistence type="predicted"/>
<name>U3PFM1_LEIXC</name>
<dbReference type="Gene3D" id="1.10.260.40">
    <property type="entry name" value="lambda repressor-like DNA-binding domains"/>
    <property type="match status" value="1"/>
</dbReference>
<protein>
    <recommendedName>
        <fullName evidence="1">HTH cro/C1-type domain-containing protein</fullName>
    </recommendedName>
</protein>
<accession>U3PFM1</accession>